<dbReference type="EMBL" id="BKCJ011315264">
    <property type="protein sequence ID" value="GFD19523.1"/>
    <property type="molecule type" value="Genomic_DNA"/>
</dbReference>
<gene>
    <name evidence="1" type="ORF">Tci_891492</name>
</gene>
<feature type="non-terminal residue" evidence="1">
    <location>
        <position position="1"/>
    </location>
</feature>
<feature type="non-terminal residue" evidence="1">
    <location>
        <position position="156"/>
    </location>
</feature>
<name>A0A699UC05_TANCI</name>
<protein>
    <submittedName>
        <fullName evidence="1">Uncharacterized protein</fullName>
    </submittedName>
</protein>
<proteinExistence type="predicted"/>
<evidence type="ECO:0000313" key="1">
    <source>
        <dbReference type="EMBL" id="GFD19523.1"/>
    </source>
</evidence>
<organism evidence="1">
    <name type="scientific">Tanacetum cinerariifolium</name>
    <name type="common">Dalmatian daisy</name>
    <name type="synonym">Chrysanthemum cinerariifolium</name>
    <dbReference type="NCBI Taxonomy" id="118510"/>
    <lineage>
        <taxon>Eukaryota</taxon>
        <taxon>Viridiplantae</taxon>
        <taxon>Streptophyta</taxon>
        <taxon>Embryophyta</taxon>
        <taxon>Tracheophyta</taxon>
        <taxon>Spermatophyta</taxon>
        <taxon>Magnoliopsida</taxon>
        <taxon>eudicotyledons</taxon>
        <taxon>Gunneridae</taxon>
        <taxon>Pentapetalae</taxon>
        <taxon>asterids</taxon>
        <taxon>campanulids</taxon>
        <taxon>Asterales</taxon>
        <taxon>Asteraceae</taxon>
        <taxon>Asteroideae</taxon>
        <taxon>Anthemideae</taxon>
        <taxon>Anthemidinae</taxon>
        <taxon>Tanacetum</taxon>
    </lineage>
</organism>
<reference evidence="1" key="1">
    <citation type="journal article" date="2019" name="Sci. Rep.">
        <title>Draft genome of Tanacetum cinerariifolium, the natural source of mosquito coil.</title>
        <authorList>
            <person name="Yamashiro T."/>
            <person name="Shiraishi A."/>
            <person name="Satake H."/>
            <person name="Nakayama K."/>
        </authorList>
    </citation>
    <scope>NUCLEOTIDE SEQUENCE</scope>
</reference>
<comment type="caution">
    <text evidence="1">The sequence shown here is derived from an EMBL/GenBank/DDBJ whole genome shotgun (WGS) entry which is preliminary data.</text>
</comment>
<dbReference type="AlphaFoldDB" id="A0A699UC05"/>
<sequence length="156" mass="16722">AEQIKAVAQAYFLSVKRAVVFAAIAAAPLAFQAGGFVAGEGSVQRQLALQGIDPEPDFQGGTAHALGHWPTEGGLEMAVGVADQAVFEAREQDHVGAEVEQGREVFLRFFRGQRQVIWCEQWAVSGYGHVITSLQRVKPVCRSVSITAQATVAWAS</sequence>
<accession>A0A699UC05</accession>